<dbReference type="VEuPathDB" id="FungiDB:SAPIO_CDS7317"/>
<reference evidence="2 3" key="1">
    <citation type="journal article" date="2014" name="Genome Announc.">
        <title>Draft genome sequence of the pathogenic fungus Scedosporium apiospermum.</title>
        <authorList>
            <person name="Vandeputte P."/>
            <person name="Ghamrawi S."/>
            <person name="Rechenmann M."/>
            <person name="Iltis A."/>
            <person name="Giraud S."/>
            <person name="Fleury M."/>
            <person name="Thornton C."/>
            <person name="Delhaes L."/>
            <person name="Meyer W."/>
            <person name="Papon N."/>
            <person name="Bouchara J.P."/>
        </authorList>
    </citation>
    <scope>NUCLEOTIDE SEQUENCE [LARGE SCALE GENOMIC DNA]</scope>
    <source>
        <strain evidence="2 3">IHEM 14462</strain>
    </source>
</reference>
<organism evidence="2 3">
    <name type="scientific">Pseudallescheria apiosperma</name>
    <name type="common">Scedosporium apiospermum</name>
    <dbReference type="NCBI Taxonomy" id="563466"/>
    <lineage>
        <taxon>Eukaryota</taxon>
        <taxon>Fungi</taxon>
        <taxon>Dikarya</taxon>
        <taxon>Ascomycota</taxon>
        <taxon>Pezizomycotina</taxon>
        <taxon>Sordariomycetes</taxon>
        <taxon>Hypocreomycetidae</taxon>
        <taxon>Microascales</taxon>
        <taxon>Microascaceae</taxon>
        <taxon>Scedosporium</taxon>
    </lineage>
</organism>
<proteinExistence type="predicted"/>
<sequence>MSSQSWTETERANLCMQVLDQWRPTKGHVDWDKVEIKGRTKKACQQAWHKFWSDMRAKQGEDDGGSPTPKVSPRKRAARKLKVKDEEQGSSSEDNSPSKKRVRIKVEKIEDTDDEVPKTPVKKRRGRPKGSANKKRVKTEIVDDEIDVPGSIEEVNAAAASSIGDNA</sequence>
<evidence type="ECO:0000313" key="3">
    <source>
        <dbReference type="Proteomes" id="UP000028545"/>
    </source>
</evidence>
<dbReference type="Proteomes" id="UP000028545">
    <property type="component" value="Unassembled WGS sequence"/>
</dbReference>
<evidence type="ECO:0000313" key="2">
    <source>
        <dbReference type="EMBL" id="KEZ41229.1"/>
    </source>
</evidence>
<feature type="compositionally biased region" description="Basic residues" evidence="1">
    <location>
        <begin position="120"/>
        <end position="137"/>
    </location>
</feature>
<name>A0A084G1L7_PSEDA</name>
<comment type="caution">
    <text evidence="2">The sequence shown here is derived from an EMBL/GenBank/DDBJ whole genome shotgun (WGS) entry which is preliminary data.</text>
</comment>
<dbReference type="GeneID" id="27726389"/>
<protein>
    <recommendedName>
        <fullName evidence="4">Myb-like domain-containing protein</fullName>
    </recommendedName>
</protein>
<dbReference type="HOGENOM" id="CLU_1595491_0_0_1"/>
<dbReference type="OrthoDB" id="4960548at2759"/>
<feature type="compositionally biased region" description="Basic residues" evidence="1">
    <location>
        <begin position="72"/>
        <end position="82"/>
    </location>
</feature>
<evidence type="ECO:0000256" key="1">
    <source>
        <dbReference type="SAM" id="MobiDB-lite"/>
    </source>
</evidence>
<keyword evidence="3" id="KW-1185">Reference proteome</keyword>
<dbReference type="EMBL" id="JOWA01000110">
    <property type="protein sequence ID" value="KEZ41229.1"/>
    <property type="molecule type" value="Genomic_DNA"/>
</dbReference>
<dbReference type="RefSeq" id="XP_016641028.1">
    <property type="nucleotide sequence ID" value="XM_016789201.1"/>
</dbReference>
<dbReference type="AlphaFoldDB" id="A0A084G1L7"/>
<dbReference type="KEGG" id="sapo:SAPIO_CDS7317"/>
<gene>
    <name evidence="2" type="ORF">SAPIO_CDS7317</name>
</gene>
<feature type="region of interest" description="Disordered" evidence="1">
    <location>
        <begin position="55"/>
        <end position="138"/>
    </location>
</feature>
<accession>A0A084G1L7</accession>
<evidence type="ECO:0008006" key="4">
    <source>
        <dbReference type="Google" id="ProtNLM"/>
    </source>
</evidence>